<reference evidence="2 3" key="1">
    <citation type="submission" date="2019-08" db="EMBL/GenBank/DDBJ databases">
        <title>Deep-cultivation of Planctomycetes and their phenomic and genomic characterization uncovers novel biology.</title>
        <authorList>
            <person name="Wiegand S."/>
            <person name="Jogler M."/>
            <person name="Boedeker C."/>
            <person name="Pinto D."/>
            <person name="Vollmers J."/>
            <person name="Rivas-Marin E."/>
            <person name="Kohn T."/>
            <person name="Peeters S.H."/>
            <person name="Heuer A."/>
            <person name="Rast P."/>
            <person name="Oberbeckmann S."/>
            <person name="Bunk B."/>
            <person name="Jeske O."/>
            <person name="Meyerdierks A."/>
            <person name="Storesund J.E."/>
            <person name="Kallscheuer N."/>
            <person name="Luecker S."/>
            <person name="Lage O.M."/>
            <person name="Pohl T."/>
            <person name="Merkel B.J."/>
            <person name="Hornburger P."/>
            <person name="Mueller R.-W."/>
            <person name="Bruemmer F."/>
            <person name="Labrenz M."/>
            <person name="Spormann A.M."/>
            <person name="Op den Camp H."/>
            <person name="Overmann J."/>
            <person name="Amann R."/>
            <person name="Jetten M.S.M."/>
            <person name="Mascher T."/>
            <person name="Medema M.H."/>
            <person name="Devos D.P."/>
            <person name="Kaster A.-K."/>
            <person name="Ovreas L."/>
            <person name="Rohde M."/>
            <person name="Galperin M.Y."/>
            <person name="Jogler C."/>
        </authorList>
    </citation>
    <scope>NUCLEOTIDE SEQUENCE [LARGE SCALE GENOMIC DNA]</scope>
    <source>
        <strain evidence="2 3">FC18</strain>
    </source>
</reference>
<evidence type="ECO:0000313" key="2">
    <source>
        <dbReference type="EMBL" id="QEG21714.1"/>
    </source>
</evidence>
<proteinExistence type="predicted"/>
<evidence type="ECO:0000256" key="1">
    <source>
        <dbReference type="SAM" id="MobiDB-lite"/>
    </source>
</evidence>
<feature type="region of interest" description="Disordered" evidence="1">
    <location>
        <begin position="199"/>
        <end position="239"/>
    </location>
</feature>
<dbReference type="Proteomes" id="UP000322214">
    <property type="component" value="Chromosome"/>
</dbReference>
<feature type="compositionally biased region" description="Low complexity" evidence="1">
    <location>
        <begin position="95"/>
        <end position="107"/>
    </location>
</feature>
<feature type="compositionally biased region" description="Basic residues" evidence="1">
    <location>
        <begin position="228"/>
        <end position="239"/>
    </location>
</feature>
<name>A0A5B9P626_9BACT</name>
<protein>
    <submittedName>
        <fullName evidence="2">Uncharacterized protein</fullName>
    </submittedName>
</protein>
<gene>
    <name evidence="2" type="ORF">MFFC18_15730</name>
</gene>
<feature type="compositionally biased region" description="Basic and acidic residues" evidence="1">
    <location>
        <begin position="203"/>
        <end position="212"/>
    </location>
</feature>
<feature type="region of interest" description="Disordered" evidence="1">
    <location>
        <begin position="78"/>
        <end position="131"/>
    </location>
</feature>
<accession>A0A5B9P626</accession>
<dbReference type="KEGG" id="mff:MFFC18_15730"/>
<feature type="compositionally biased region" description="Basic and acidic residues" evidence="1">
    <location>
        <begin position="109"/>
        <end position="120"/>
    </location>
</feature>
<dbReference type="STRING" id="980251.GCA_001642875_03174"/>
<dbReference type="EMBL" id="CP042912">
    <property type="protein sequence ID" value="QEG21714.1"/>
    <property type="molecule type" value="Genomic_DNA"/>
</dbReference>
<keyword evidence="3" id="KW-1185">Reference proteome</keyword>
<organism evidence="2 3">
    <name type="scientific">Mariniblastus fucicola</name>
    <dbReference type="NCBI Taxonomy" id="980251"/>
    <lineage>
        <taxon>Bacteria</taxon>
        <taxon>Pseudomonadati</taxon>
        <taxon>Planctomycetota</taxon>
        <taxon>Planctomycetia</taxon>
        <taxon>Pirellulales</taxon>
        <taxon>Pirellulaceae</taxon>
        <taxon>Mariniblastus</taxon>
    </lineage>
</organism>
<dbReference type="AlphaFoldDB" id="A0A5B9P626"/>
<sequence length="259" mass="28921">MVELSSVARTPNFADTIFLRLTFHPEYRMNVHAKGRKPNTRQMIVFGLLAVAVVYHFSRPTLEKWFNTSLPSIVQDDNRQANNASDDNERDYTASLPDSDANSGSSSSKKKESNDTRVRDTPANNNLSPGQAARNWLQDIGRNQYKSPAGLVYGGGREHRVDHVLRHCKDDPSKPTHGVFVGDAVEVMKMVDEAYELAKSGSRKSDSEKSGDKMTYTVSMDRVVGHTGGRKAKRSGRKELRRIKLVLADNRVITAFPTN</sequence>
<evidence type="ECO:0000313" key="3">
    <source>
        <dbReference type="Proteomes" id="UP000322214"/>
    </source>
</evidence>